<dbReference type="EMBL" id="LBSV01000010">
    <property type="protein sequence ID" value="KKQ25241.1"/>
    <property type="molecule type" value="Genomic_DNA"/>
</dbReference>
<proteinExistence type="predicted"/>
<organism evidence="1 2">
    <name type="scientific">Candidatus Roizmanbacteria bacterium GW2011_GWC2_37_13</name>
    <dbReference type="NCBI Taxonomy" id="1618486"/>
    <lineage>
        <taxon>Bacteria</taxon>
        <taxon>Candidatus Roizmaniibacteriota</taxon>
    </lineage>
</organism>
<reference evidence="1 2" key="1">
    <citation type="journal article" date="2015" name="Nature">
        <title>rRNA introns, odd ribosomes, and small enigmatic genomes across a large radiation of phyla.</title>
        <authorList>
            <person name="Brown C.T."/>
            <person name="Hug L.A."/>
            <person name="Thomas B.C."/>
            <person name="Sharon I."/>
            <person name="Castelle C.J."/>
            <person name="Singh A."/>
            <person name="Wilkins M.J."/>
            <person name="Williams K.H."/>
            <person name="Banfield J.F."/>
        </authorList>
    </citation>
    <scope>NUCLEOTIDE SEQUENCE [LARGE SCALE GENOMIC DNA]</scope>
</reference>
<gene>
    <name evidence="1" type="ORF">US40_C0010G0024</name>
</gene>
<evidence type="ECO:0000313" key="1">
    <source>
        <dbReference type="EMBL" id="KKQ25241.1"/>
    </source>
</evidence>
<dbReference type="AlphaFoldDB" id="A0A0G0JAI0"/>
<evidence type="ECO:0000313" key="2">
    <source>
        <dbReference type="Proteomes" id="UP000034917"/>
    </source>
</evidence>
<accession>A0A0G0JAI0</accession>
<sequence length="261" mass="29980">MIFKNITSSVFLKEKDRVNVVFYSQNSKFFSFSKKEVNYLVKFPAEIEILIPGGYGFYRSGALGKLAVLENKPELFKRAFSATTSTFVDLYFYPAKTEIYYDTSVNKSFPSVGEIFLNKSNANIIDKVILFSLFLKRNDSDYKIISLDSILYDREQFKKDIQGSFYKKIYRAIGENVQIIYKKSYSTALSISSIIDGEGIRVVDLSQEKEDNKNCQVITKKPSLISQELSRYFDCQLKIGEITISDIILKLGSLEKDWAVR</sequence>
<comment type="caution">
    <text evidence="1">The sequence shown here is derived from an EMBL/GenBank/DDBJ whole genome shotgun (WGS) entry which is preliminary data.</text>
</comment>
<protein>
    <submittedName>
        <fullName evidence="1">Uncharacterized protein</fullName>
    </submittedName>
</protein>
<dbReference type="Proteomes" id="UP000034917">
    <property type="component" value="Unassembled WGS sequence"/>
</dbReference>
<name>A0A0G0JAI0_9BACT</name>